<comment type="similarity">
    <text evidence="1">Belongs to the sel-1 family.</text>
</comment>
<evidence type="ECO:0000256" key="1">
    <source>
        <dbReference type="ARBA" id="ARBA00038101"/>
    </source>
</evidence>
<accession>A0ABR2JXB7</accession>
<sequence length="476" mass="56225">MCMFILGKLYYEDIPINRYINIQKSIYYLSQSAASNHLKSQFLLGKIYYEGKYIARNMNLSIYYFTQASKQNDPDSQYYLGMIYYEGIFVPRDINKSIHYLELSVNQNDINAQNNLGIIYYEDNYIPRNIVKSIYYFTLAASNGDNVAQHNLGKIYYERIYVERDIDKAIHFFYLSAKKNNPTALYNLGVIYYEGIYCLRDIDKAIYFLEKSSKLNFSLAQYQLGLILLNERSVQNLNRGIIYIRLSAENHNHEAEVILGDLFFEGKYFEYDLEKAIHFYKEASCFYNQYAKNNLGVIYKNGFDRIEKNIPLAKEYFNEAIKQKHDAISMYNLANILIEEEDFKTEKTESIKLLIDSASQGFGPSTKLLCFVFIQKFSQIDFEIINNELQKYGNKSNKFVTYILQNCQKIQLLMSNKMFFLKKEYDNLRESNYVYLIKNIKKLDEMKKDRYLYIKAKAKIKEINELFYEGLGNLTL</sequence>
<keyword evidence="3" id="KW-1185">Reference proteome</keyword>
<dbReference type="Pfam" id="PF08238">
    <property type="entry name" value="Sel1"/>
    <property type="match status" value="9"/>
</dbReference>
<reference evidence="2 3" key="1">
    <citation type="submission" date="2024-04" db="EMBL/GenBank/DDBJ databases">
        <title>Tritrichomonas musculus Genome.</title>
        <authorList>
            <person name="Alves-Ferreira E."/>
            <person name="Grigg M."/>
            <person name="Lorenzi H."/>
            <person name="Galac M."/>
        </authorList>
    </citation>
    <scope>NUCLEOTIDE SEQUENCE [LARGE SCALE GENOMIC DNA]</scope>
    <source>
        <strain evidence="2 3">EAF2021</strain>
    </source>
</reference>
<dbReference type="SMART" id="SM00671">
    <property type="entry name" value="SEL1"/>
    <property type="match status" value="10"/>
</dbReference>
<proteinExistence type="inferred from homology"/>
<protein>
    <submittedName>
        <fullName evidence="2">Uncharacterized protein</fullName>
    </submittedName>
</protein>
<dbReference type="InterPro" id="IPR006597">
    <property type="entry name" value="Sel1-like"/>
</dbReference>
<dbReference type="InterPro" id="IPR011990">
    <property type="entry name" value="TPR-like_helical_dom_sf"/>
</dbReference>
<dbReference type="Proteomes" id="UP001470230">
    <property type="component" value="Unassembled WGS sequence"/>
</dbReference>
<evidence type="ECO:0000313" key="2">
    <source>
        <dbReference type="EMBL" id="KAK8882887.1"/>
    </source>
</evidence>
<gene>
    <name evidence="2" type="ORF">M9Y10_045531</name>
</gene>
<dbReference type="PANTHER" id="PTHR11102:SF160">
    <property type="entry name" value="ERAD-ASSOCIATED E3 UBIQUITIN-PROTEIN LIGASE COMPONENT HRD3"/>
    <property type="match status" value="1"/>
</dbReference>
<organism evidence="2 3">
    <name type="scientific">Tritrichomonas musculus</name>
    <dbReference type="NCBI Taxonomy" id="1915356"/>
    <lineage>
        <taxon>Eukaryota</taxon>
        <taxon>Metamonada</taxon>
        <taxon>Parabasalia</taxon>
        <taxon>Tritrichomonadida</taxon>
        <taxon>Tritrichomonadidae</taxon>
        <taxon>Tritrichomonas</taxon>
    </lineage>
</organism>
<comment type="caution">
    <text evidence="2">The sequence shown here is derived from an EMBL/GenBank/DDBJ whole genome shotgun (WGS) entry which is preliminary data.</text>
</comment>
<name>A0ABR2JXB7_9EUKA</name>
<evidence type="ECO:0000313" key="3">
    <source>
        <dbReference type="Proteomes" id="UP001470230"/>
    </source>
</evidence>
<dbReference type="EMBL" id="JAPFFF010000009">
    <property type="protein sequence ID" value="KAK8882887.1"/>
    <property type="molecule type" value="Genomic_DNA"/>
</dbReference>
<dbReference type="PANTHER" id="PTHR11102">
    <property type="entry name" value="SEL-1-LIKE PROTEIN"/>
    <property type="match status" value="1"/>
</dbReference>
<dbReference type="InterPro" id="IPR050767">
    <property type="entry name" value="Sel1_AlgK"/>
</dbReference>
<dbReference type="Gene3D" id="1.25.40.10">
    <property type="entry name" value="Tetratricopeptide repeat domain"/>
    <property type="match status" value="3"/>
</dbReference>
<dbReference type="SUPFAM" id="SSF81901">
    <property type="entry name" value="HCP-like"/>
    <property type="match status" value="2"/>
</dbReference>